<dbReference type="Gene3D" id="3.30.160.60">
    <property type="entry name" value="Classic Zinc Finger"/>
    <property type="match status" value="5"/>
</dbReference>
<feature type="domain" description="C2H2-type" evidence="10">
    <location>
        <begin position="248"/>
        <end position="276"/>
    </location>
</feature>
<proteinExistence type="inferred from homology"/>
<sequence length="359" mass="42042">MTKISSKSDNEERCLICEETDDILSDIQFLQKSLKFCLELLSDFCISEDSYTHFLCSNCNIELEQANKFRIKCLKSSFVMEKQKQRLIAKEQEERIDLDDQEYDSDALIKIETEEELESNHEKDIESYKINMTNNSIEIEYDDQLVTSEIDECQYETEYLINEIEAQPEKGNVDEIVNETSEKPDTGLHKCPDCGKTFNSTTSFNRHHYRMHRMTKKSYACTYSGCSETFNNGYRLNVHLRKHANISFICDKCKKSFFDKAYLIEHLKMVHLNSNHAMFSCSDCGKTFNLKNKLRIHSRIHNETAKKQECDICSKKFLTKEKLSRHLLVHTNERPFICKICKASYKSSYALKKHSIKCT</sequence>
<keyword evidence="5" id="KW-0862">Zinc</keyword>
<dbReference type="AlphaFoldDB" id="A0A336LE82"/>
<comment type="subcellular location">
    <subcellularLocation>
        <location evidence="1">Nucleus</location>
    </subcellularLocation>
</comment>
<dbReference type="SUPFAM" id="SSF57667">
    <property type="entry name" value="beta-beta-alpha zinc fingers"/>
    <property type="match status" value="3"/>
</dbReference>
<evidence type="ECO:0000256" key="9">
    <source>
        <dbReference type="PROSITE-ProRule" id="PRU00042"/>
    </source>
</evidence>
<evidence type="ECO:0000256" key="8">
    <source>
        <dbReference type="ARBA" id="ARBA00037948"/>
    </source>
</evidence>
<evidence type="ECO:0000313" key="11">
    <source>
        <dbReference type="EMBL" id="SSX15799.1"/>
    </source>
</evidence>
<dbReference type="PROSITE" id="PS50157">
    <property type="entry name" value="ZINC_FINGER_C2H2_2"/>
    <property type="match status" value="5"/>
</dbReference>
<gene>
    <name evidence="11" type="primary">CSON009205</name>
</gene>
<reference evidence="11" key="1">
    <citation type="submission" date="2018-04" db="EMBL/GenBank/DDBJ databases">
        <authorList>
            <person name="Go L.Y."/>
            <person name="Mitchell J.A."/>
        </authorList>
    </citation>
    <scope>NUCLEOTIDE SEQUENCE</scope>
    <source>
        <tissue evidence="11">Whole organism</tissue>
    </source>
</reference>
<evidence type="ECO:0000256" key="1">
    <source>
        <dbReference type="ARBA" id="ARBA00004123"/>
    </source>
</evidence>
<dbReference type="GO" id="GO:0000978">
    <property type="term" value="F:RNA polymerase II cis-regulatory region sequence-specific DNA binding"/>
    <property type="evidence" value="ECO:0007669"/>
    <property type="project" value="TreeGrafter"/>
</dbReference>
<dbReference type="EMBL" id="UFQT01003611">
    <property type="protein sequence ID" value="SSX35146.1"/>
    <property type="molecule type" value="Genomic_DNA"/>
</dbReference>
<feature type="domain" description="C2H2-type" evidence="10">
    <location>
        <begin position="308"/>
        <end position="335"/>
    </location>
</feature>
<evidence type="ECO:0000256" key="5">
    <source>
        <dbReference type="ARBA" id="ARBA00022833"/>
    </source>
</evidence>
<dbReference type="InterPro" id="IPR036236">
    <property type="entry name" value="Znf_C2H2_sf"/>
</dbReference>
<keyword evidence="3" id="KW-0677">Repeat</keyword>
<comment type="similarity">
    <text evidence="8">Belongs to the snail C2H2-type zinc-finger protein family.</text>
</comment>
<dbReference type="EMBL" id="UFQS01003611">
    <property type="protein sequence ID" value="SSX15799.1"/>
    <property type="molecule type" value="Genomic_DNA"/>
</dbReference>
<dbReference type="SMART" id="SM00355">
    <property type="entry name" value="ZnF_C2H2"/>
    <property type="match status" value="6"/>
</dbReference>
<dbReference type="PANTHER" id="PTHR24388">
    <property type="entry name" value="ZINC FINGER PROTEIN"/>
    <property type="match status" value="1"/>
</dbReference>
<accession>A0A336LE82</accession>
<keyword evidence="4 9" id="KW-0863">Zinc-finger</keyword>
<evidence type="ECO:0000256" key="2">
    <source>
        <dbReference type="ARBA" id="ARBA00022723"/>
    </source>
</evidence>
<keyword evidence="6" id="KW-0238">DNA-binding</keyword>
<dbReference type="Pfam" id="PF00096">
    <property type="entry name" value="zf-C2H2"/>
    <property type="match status" value="3"/>
</dbReference>
<protein>
    <submittedName>
        <fullName evidence="11">CSON009205 protein</fullName>
    </submittedName>
</protein>
<dbReference type="VEuPathDB" id="VectorBase:CSON009205"/>
<dbReference type="PANTHER" id="PTHR24388:SF54">
    <property type="entry name" value="PROTEIN ESCARGOT"/>
    <property type="match status" value="1"/>
</dbReference>
<dbReference type="Pfam" id="PF13894">
    <property type="entry name" value="zf-C2H2_4"/>
    <property type="match status" value="1"/>
</dbReference>
<feature type="domain" description="C2H2-type" evidence="10">
    <location>
        <begin position="219"/>
        <end position="245"/>
    </location>
</feature>
<feature type="domain" description="C2H2-type" evidence="10">
    <location>
        <begin position="279"/>
        <end position="306"/>
    </location>
</feature>
<organism evidence="11">
    <name type="scientific">Culicoides sonorensis</name>
    <name type="common">Biting midge</name>
    <dbReference type="NCBI Taxonomy" id="179676"/>
    <lineage>
        <taxon>Eukaryota</taxon>
        <taxon>Metazoa</taxon>
        <taxon>Ecdysozoa</taxon>
        <taxon>Arthropoda</taxon>
        <taxon>Hexapoda</taxon>
        <taxon>Insecta</taxon>
        <taxon>Pterygota</taxon>
        <taxon>Neoptera</taxon>
        <taxon>Endopterygota</taxon>
        <taxon>Diptera</taxon>
        <taxon>Nematocera</taxon>
        <taxon>Chironomoidea</taxon>
        <taxon>Ceratopogonidae</taxon>
        <taxon>Ceratopogoninae</taxon>
        <taxon>Culicoides</taxon>
        <taxon>Monoculicoides</taxon>
    </lineage>
</organism>
<name>A0A336LE82_CULSO</name>
<dbReference type="InterPro" id="IPR050527">
    <property type="entry name" value="Snail/Krueppel_Znf"/>
</dbReference>
<dbReference type="GO" id="GO:0000981">
    <property type="term" value="F:DNA-binding transcription factor activity, RNA polymerase II-specific"/>
    <property type="evidence" value="ECO:0007669"/>
    <property type="project" value="TreeGrafter"/>
</dbReference>
<evidence type="ECO:0000256" key="6">
    <source>
        <dbReference type="ARBA" id="ARBA00023125"/>
    </source>
</evidence>
<dbReference type="GO" id="GO:0008270">
    <property type="term" value="F:zinc ion binding"/>
    <property type="evidence" value="ECO:0007669"/>
    <property type="project" value="UniProtKB-KW"/>
</dbReference>
<dbReference type="InterPro" id="IPR013087">
    <property type="entry name" value="Znf_C2H2_type"/>
</dbReference>
<dbReference type="PROSITE" id="PS00028">
    <property type="entry name" value="ZINC_FINGER_C2H2_1"/>
    <property type="match status" value="5"/>
</dbReference>
<evidence type="ECO:0000256" key="7">
    <source>
        <dbReference type="ARBA" id="ARBA00023242"/>
    </source>
</evidence>
<evidence type="ECO:0000259" key="10">
    <source>
        <dbReference type="PROSITE" id="PS50157"/>
    </source>
</evidence>
<evidence type="ECO:0000256" key="3">
    <source>
        <dbReference type="ARBA" id="ARBA00022737"/>
    </source>
</evidence>
<evidence type="ECO:0000256" key="4">
    <source>
        <dbReference type="ARBA" id="ARBA00022771"/>
    </source>
</evidence>
<dbReference type="OMA" id="HANISFI"/>
<feature type="domain" description="C2H2-type" evidence="10">
    <location>
        <begin position="189"/>
        <end position="217"/>
    </location>
</feature>
<keyword evidence="2" id="KW-0479">Metal-binding</keyword>
<keyword evidence="7" id="KW-0539">Nucleus</keyword>
<dbReference type="FunFam" id="3.30.160.60:FF:000038">
    <property type="entry name" value="Zinc finger protein 624"/>
    <property type="match status" value="1"/>
</dbReference>
<reference evidence="12" key="2">
    <citation type="submission" date="2018-07" db="EMBL/GenBank/DDBJ databases">
        <authorList>
            <person name="Quirk P.G."/>
            <person name="Krulwich T.A."/>
        </authorList>
    </citation>
    <scope>NUCLEOTIDE SEQUENCE</scope>
</reference>
<evidence type="ECO:0000313" key="12">
    <source>
        <dbReference type="EMBL" id="SSX35146.1"/>
    </source>
</evidence>
<dbReference type="GO" id="GO:0005634">
    <property type="term" value="C:nucleus"/>
    <property type="evidence" value="ECO:0007669"/>
    <property type="project" value="UniProtKB-SubCell"/>
</dbReference>